<dbReference type="AlphaFoldDB" id="A0A380MSQ0"/>
<keyword evidence="6 8" id="KW-0012">Acyltransferase</keyword>
<dbReference type="Gene3D" id="3.30.559.70">
    <property type="entry name" value="Choline/Carnitine o-acyltransferase, domain 2"/>
    <property type="match status" value="1"/>
</dbReference>
<keyword evidence="4" id="KW-0276">Fatty acid metabolism</keyword>
<organism evidence="8 9">
    <name type="scientific">Suttonella ornithocola</name>
    <dbReference type="NCBI Taxonomy" id="279832"/>
    <lineage>
        <taxon>Bacteria</taxon>
        <taxon>Pseudomonadati</taxon>
        <taxon>Pseudomonadota</taxon>
        <taxon>Gammaproteobacteria</taxon>
        <taxon>Cardiobacteriales</taxon>
        <taxon>Cardiobacteriaceae</taxon>
        <taxon>Suttonella</taxon>
    </lineage>
</organism>
<evidence type="ECO:0000256" key="3">
    <source>
        <dbReference type="ARBA" id="ARBA00022679"/>
    </source>
</evidence>
<evidence type="ECO:0000313" key="9">
    <source>
        <dbReference type="Proteomes" id="UP000254601"/>
    </source>
</evidence>
<dbReference type="InterPro" id="IPR023213">
    <property type="entry name" value="CAT-like_dom_sf"/>
</dbReference>
<dbReference type="EMBL" id="UHIC01000001">
    <property type="protein sequence ID" value="SUO95649.1"/>
    <property type="molecule type" value="Genomic_DNA"/>
</dbReference>
<evidence type="ECO:0000256" key="6">
    <source>
        <dbReference type="ARBA" id="ARBA00023315"/>
    </source>
</evidence>
<protein>
    <submittedName>
        <fullName evidence="8">Choline/Carnitine o-acyltransferase</fullName>
    </submittedName>
</protein>
<dbReference type="InterPro" id="IPR042572">
    <property type="entry name" value="Carn_acyl_trans_N"/>
</dbReference>
<dbReference type="Pfam" id="PF00755">
    <property type="entry name" value="Carn_acyltransf"/>
    <property type="match status" value="1"/>
</dbReference>
<evidence type="ECO:0000256" key="5">
    <source>
        <dbReference type="ARBA" id="ARBA00023098"/>
    </source>
</evidence>
<dbReference type="PANTHER" id="PTHR22589">
    <property type="entry name" value="CARNITINE O-ACYLTRANSFERASE"/>
    <property type="match status" value="1"/>
</dbReference>
<evidence type="ECO:0000256" key="2">
    <source>
        <dbReference type="ARBA" id="ARBA00022448"/>
    </source>
</evidence>
<dbReference type="InterPro" id="IPR042231">
    <property type="entry name" value="Cho/carn_acyl_trans_2"/>
</dbReference>
<dbReference type="InterPro" id="IPR000542">
    <property type="entry name" value="Carn_acyl_trans"/>
</dbReference>
<dbReference type="GO" id="GO:0016406">
    <property type="term" value="F:carnitine O-acyltransferase activity"/>
    <property type="evidence" value="ECO:0007669"/>
    <property type="project" value="UniProtKB-ARBA"/>
</dbReference>
<dbReference type="GO" id="GO:0006631">
    <property type="term" value="P:fatty acid metabolic process"/>
    <property type="evidence" value="ECO:0007669"/>
    <property type="project" value="UniProtKB-KW"/>
</dbReference>
<evidence type="ECO:0000313" key="8">
    <source>
        <dbReference type="EMBL" id="SUO95649.1"/>
    </source>
</evidence>
<name>A0A380MSQ0_9GAMM</name>
<evidence type="ECO:0000259" key="7">
    <source>
        <dbReference type="Pfam" id="PF00755"/>
    </source>
</evidence>
<dbReference type="InterPro" id="IPR039551">
    <property type="entry name" value="Cho/carn_acyl_trans"/>
</dbReference>
<sequence>MKTLPLPTLSSAIERLTYWISPLLEESVLEKTTQAVERFTKQDGEALYHALEVQAAAKAPDSWLIDIWRRQFLTERDSLPLTNSNATMQIDWHAPQQGLKRVAHFIIAMAHVHRQYEQDAIASQAFLDQKGQALCLAQWEVLRGADRRPASHKDELQIQENEGKQKRHIIVLYRGYAWKVSLMDEKGNIANPAQLENVLYELVQVTTTNNDIPFTAPSILDNETALEVRAQLVSRDENSRIIQLVKSAWFIVSINTHHYSDTAETFFDAAFGQGNNFWAYKPINYCCYVKDNRIFVHFDRSHIDPAALEDMIALGQTQFNQKPFKRKNQLPEDLSMSAINWTIDGQKNNGNTREFIGTFKTIYDGLGEYQRRTQAFMVTLYDVFMTDEEQRLLRDYNNAGIIQILLQYAQLNVYGEVRNTSEMIDMRHFLNGRIDIIPTVTKDSLECVQAIFDNENTIDLLRNAVNAYNKRYALAKNGGGIYGFWFAMQYMAEVQGLEVPLFQDKGILSLTRPFITTIGCGENPIGGHIVFPPADPDGLTISYRSGRNYCNFVLTHRRSKINEVEKFTRAIGSGLKQILLMLREMA</sequence>
<dbReference type="OrthoDB" id="1456at2"/>
<keyword evidence="9" id="KW-1185">Reference proteome</keyword>
<dbReference type="Gene3D" id="1.10.275.20">
    <property type="entry name" value="Choline/Carnitine o-acyltransferase"/>
    <property type="match status" value="1"/>
</dbReference>
<keyword evidence="3 8" id="KW-0808">Transferase</keyword>
<gene>
    <name evidence="8" type="ORF">NCTC13337_01518</name>
</gene>
<dbReference type="SUPFAM" id="SSF52777">
    <property type="entry name" value="CoA-dependent acyltransferases"/>
    <property type="match status" value="2"/>
</dbReference>
<keyword evidence="2" id="KW-0813">Transport</keyword>
<evidence type="ECO:0000256" key="4">
    <source>
        <dbReference type="ARBA" id="ARBA00022832"/>
    </source>
</evidence>
<reference evidence="8 9" key="1">
    <citation type="submission" date="2018-06" db="EMBL/GenBank/DDBJ databases">
        <authorList>
            <consortium name="Pathogen Informatics"/>
            <person name="Doyle S."/>
        </authorList>
    </citation>
    <scope>NUCLEOTIDE SEQUENCE [LARGE SCALE GENOMIC DNA]</scope>
    <source>
        <strain evidence="8 9">NCTC13337</strain>
    </source>
</reference>
<comment type="similarity">
    <text evidence="1">Belongs to the carnitine/choline acetyltransferase family.</text>
</comment>
<accession>A0A380MSQ0</accession>
<dbReference type="Gene3D" id="3.30.559.10">
    <property type="entry name" value="Chloramphenicol acetyltransferase-like domain"/>
    <property type="match status" value="1"/>
</dbReference>
<proteinExistence type="inferred from homology"/>
<dbReference type="RefSeq" id="WP_072576400.1">
    <property type="nucleotide sequence ID" value="NZ_LWHB01000068.1"/>
</dbReference>
<keyword evidence="5" id="KW-0443">Lipid metabolism</keyword>
<evidence type="ECO:0000256" key="1">
    <source>
        <dbReference type="ARBA" id="ARBA00005232"/>
    </source>
</evidence>
<feature type="domain" description="Choline/carnitine acyltransferase" evidence="7">
    <location>
        <begin position="4"/>
        <end position="571"/>
    </location>
</feature>
<dbReference type="Proteomes" id="UP000254601">
    <property type="component" value="Unassembled WGS sequence"/>
</dbReference>